<feature type="non-terminal residue" evidence="2">
    <location>
        <position position="141"/>
    </location>
</feature>
<evidence type="ECO:0000256" key="1">
    <source>
        <dbReference type="SAM" id="MobiDB-lite"/>
    </source>
</evidence>
<organism evidence="2 3">
    <name type="scientific">Ilyodon furcidens</name>
    <name type="common">goldbreast splitfin</name>
    <dbReference type="NCBI Taxonomy" id="33524"/>
    <lineage>
        <taxon>Eukaryota</taxon>
        <taxon>Metazoa</taxon>
        <taxon>Chordata</taxon>
        <taxon>Craniata</taxon>
        <taxon>Vertebrata</taxon>
        <taxon>Euteleostomi</taxon>
        <taxon>Actinopterygii</taxon>
        <taxon>Neopterygii</taxon>
        <taxon>Teleostei</taxon>
        <taxon>Neoteleostei</taxon>
        <taxon>Acanthomorphata</taxon>
        <taxon>Ovalentaria</taxon>
        <taxon>Atherinomorphae</taxon>
        <taxon>Cyprinodontiformes</taxon>
        <taxon>Goodeidae</taxon>
        <taxon>Ilyodon</taxon>
    </lineage>
</organism>
<proteinExistence type="predicted"/>
<gene>
    <name evidence="2" type="ORF">ILYODFUR_035028</name>
</gene>
<keyword evidence="3" id="KW-1185">Reference proteome</keyword>
<protein>
    <submittedName>
        <fullName evidence="2">Uncharacterized protein</fullName>
    </submittedName>
</protein>
<feature type="region of interest" description="Disordered" evidence="1">
    <location>
        <begin position="1"/>
        <end position="20"/>
    </location>
</feature>
<sequence>MGNTDSFSLLRKDSGKGGKLDIPEITVIQASLLPADRSAFILPGPEQTAAAAQVNTAGALEGPEEAEQLGSGSQHMFLSTQQETEDKVDGCSSLSGSEDGCSPKGSRKHFIQVMMNSSPEVRRSVVLRRSVCPTSRSDADS</sequence>
<comment type="caution">
    <text evidence="2">The sequence shown here is derived from an EMBL/GenBank/DDBJ whole genome shotgun (WGS) entry which is preliminary data.</text>
</comment>
<evidence type="ECO:0000313" key="3">
    <source>
        <dbReference type="Proteomes" id="UP001482620"/>
    </source>
</evidence>
<evidence type="ECO:0000313" key="2">
    <source>
        <dbReference type="EMBL" id="MEQ2242350.1"/>
    </source>
</evidence>
<feature type="region of interest" description="Disordered" evidence="1">
    <location>
        <begin position="52"/>
        <end position="106"/>
    </location>
</feature>
<feature type="compositionally biased region" description="Polar residues" evidence="1">
    <location>
        <begin position="70"/>
        <end position="82"/>
    </location>
</feature>
<dbReference type="EMBL" id="JAHRIQ010064438">
    <property type="protein sequence ID" value="MEQ2242350.1"/>
    <property type="molecule type" value="Genomic_DNA"/>
</dbReference>
<accession>A0ABV0UAZ2</accession>
<reference evidence="2 3" key="1">
    <citation type="submission" date="2021-06" db="EMBL/GenBank/DDBJ databases">
        <authorList>
            <person name="Palmer J.M."/>
        </authorList>
    </citation>
    <scope>NUCLEOTIDE SEQUENCE [LARGE SCALE GENOMIC DNA]</scope>
    <source>
        <strain evidence="3">if_2019</strain>
        <tissue evidence="2">Muscle</tissue>
    </source>
</reference>
<feature type="compositionally biased region" description="Basic and acidic residues" evidence="1">
    <location>
        <begin position="10"/>
        <end position="20"/>
    </location>
</feature>
<dbReference type="Proteomes" id="UP001482620">
    <property type="component" value="Unassembled WGS sequence"/>
</dbReference>
<name>A0ABV0UAZ2_9TELE</name>